<proteinExistence type="predicted"/>
<comment type="caution">
    <text evidence="2">The sequence shown here is derived from an EMBL/GenBank/DDBJ whole genome shotgun (WGS) entry which is preliminary data.</text>
</comment>
<dbReference type="RefSeq" id="WP_214506135.1">
    <property type="nucleotide sequence ID" value="NZ_JAHEPS010000001.1"/>
</dbReference>
<dbReference type="EMBL" id="JAHEPS010000001">
    <property type="protein sequence ID" value="MBT1443992.1"/>
    <property type="molecule type" value="Genomic_DNA"/>
</dbReference>
<protein>
    <submittedName>
        <fullName evidence="2">DUF2141 domain-containing protein</fullName>
    </submittedName>
</protein>
<gene>
    <name evidence="2" type="ORF">KJI95_05560</name>
</gene>
<reference evidence="2 3" key="1">
    <citation type="submission" date="2021-05" db="EMBL/GenBank/DDBJ databases">
        <title>Shewanella sp. JM162201.</title>
        <authorList>
            <person name="Xu S."/>
            <person name="Li A."/>
        </authorList>
    </citation>
    <scope>NUCLEOTIDE SEQUENCE [LARGE SCALE GENOMIC DNA]</scope>
    <source>
        <strain evidence="2 3">JM162201</strain>
    </source>
</reference>
<dbReference type="Pfam" id="PF09912">
    <property type="entry name" value="DUF2141"/>
    <property type="match status" value="1"/>
</dbReference>
<evidence type="ECO:0000256" key="1">
    <source>
        <dbReference type="SAM" id="SignalP"/>
    </source>
</evidence>
<dbReference type="Proteomes" id="UP001195903">
    <property type="component" value="Unassembled WGS sequence"/>
</dbReference>
<organism evidence="2 3">
    <name type="scientific">Shewanella jiangmenensis</name>
    <dbReference type="NCBI Taxonomy" id="2837387"/>
    <lineage>
        <taxon>Bacteria</taxon>
        <taxon>Pseudomonadati</taxon>
        <taxon>Pseudomonadota</taxon>
        <taxon>Gammaproteobacteria</taxon>
        <taxon>Alteromonadales</taxon>
        <taxon>Shewanellaceae</taxon>
        <taxon>Shewanella</taxon>
    </lineage>
</organism>
<name>A0ABS5V0I6_9GAMM</name>
<keyword evidence="3" id="KW-1185">Reference proteome</keyword>
<feature type="signal peptide" evidence="1">
    <location>
        <begin position="1"/>
        <end position="23"/>
    </location>
</feature>
<accession>A0ABS5V0I6</accession>
<evidence type="ECO:0000313" key="3">
    <source>
        <dbReference type="Proteomes" id="UP001195903"/>
    </source>
</evidence>
<dbReference type="InterPro" id="IPR018673">
    <property type="entry name" value="DUF2141"/>
</dbReference>
<evidence type="ECO:0000313" key="2">
    <source>
        <dbReference type="EMBL" id="MBT1443992.1"/>
    </source>
</evidence>
<keyword evidence="1" id="KW-0732">Signal</keyword>
<sequence length="141" mass="14990">MNIKNLSALFVISLGLGSFGAAAANLTIDMTGIKELKGQLLVAVYDSAESMASGSNAFNRQIIKVNKSEHSLTLNDVPAGEYGVMVFQDLNGDNKLGRNFVGIPSEPYGFSTNPNLMGAPEFKDIAFAVGSDDSRIQISLE</sequence>
<feature type="chain" id="PRO_5046352089" evidence="1">
    <location>
        <begin position="24"/>
        <end position="141"/>
    </location>
</feature>